<evidence type="ECO:0008006" key="4">
    <source>
        <dbReference type="Google" id="ProtNLM"/>
    </source>
</evidence>
<name>A0A1G9CRR4_9ACTN</name>
<dbReference type="AlphaFoldDB" id="A0A1G9CRR4"/>
<evidence type="ECO:0000313" key="3">
    <source>
        <dbReference type="Proteomes" id="UP000198662"/>
    </source>
</evidence>
<dbReference type="RefSeq" id="WP_091042077.1">
    <property type="nucleotide sequence ID" value="NZ_FNGF01000001.1"/>
</dbReference>
<evidence type="ECO:0000313" key="2">
    <source>
        <dbReference type="EMBL" id="SDK54094.1"/>
    </source>
</evidence>
<dbReference type="Pfam" id="PF19410">
    <property type="entry name" value="DUF5980"/>
    <property type="match status" value="1"/>
</dbReference>
<accession>A0A1G9CRR4</accession>
<gene>
    <name evidence="2" type="ORF">SAMN05216298_0469</name>
</gene>
<organism evidence="2 3">
    <name type="scientific">Glycomyces sambucus</name>
    <dbReference type="NCBI Taxonomy" id="380244"/>
    <lineage>
        <taxon>Bacteria</taxon>
        <taxon>Bacillati</taxon>
        <taxon>Actinomycetota</taxon>
        <taxon>Actinomycetes</taxon>
        <taxon>Glycomycetales</taxon>
        <taxon>Glycomycetaceae</taxon>
        <taxon>Glycomyces</taxon>
    </lineage>
</organism>
<keyword evidence="1" id="KW-0732">Signal</keyword>
<dbReference type="InterPro" id="IPR006311">
    <property type="entry name" value="TAT_signal"/>
</dbReference>
<feature type="signal peptide" evidence="1">
    <location>
        <begin position="1"/>
        <end position="31"/>
    </location>
</feature>
<feature type="chain" id="PRO_5011495520" description="Secreted protein" evidence="1">
    <location>
        <begin position="32"/>
        <end position="153"/>
    </location>
</feature>
<evidence type="ECO:0000256" key="1">
    <source>
        <dbReference type="SAM" id="SignalP"/>
    </source>
</evidence>
<dbReference type="EMBL" id="FNGF01000001">
    <property type="protein sequence ID" value="SDK54094.1"/>
    <property type="molecule type" value="Genomic_DNA"/>
</dbReference>
<proteinExistence type="predicted"/>
<dbReference type="InterPro" id="IPR046023">
    <property type="entry name" value="DUF5980"/>
</dbReference>
<keyword evidence="3" id="KW-1185">Reference proteome</keyword>
<reference evidence="3" key="1">
    <citation type="submission" date="2016-10" db="EMBL/GenBank/DDBJ databases">
        <authorList>
            <person name="Varghese N."/>
            <person name="Submissions S."/>
        </authorList>
    </citation>
    <scope>NUCLEOTIDE SEQUENCE [LARGE SCALE GENOMIC DNA]</scope>
    <source>
        <strain evidence="3">CGMCC 4.3147</strain>
    </source>
</reference>
<dbReference type="Proteomes" id="UP000198662">
    <property type="component" value="Unassembled WGS sequence"/>
</dbReference>
<protein>
    <recommendedName>
        <fullName evidence="4">Secreted protein</fullName>
    </recommendedName>
</protein>
<dbReference type="PROSITE" id="PS51318">
    <property type="entry name" value="TAT"/>
    <property type="match status" value="1"/>
</dbReference>
<sequence>MRSVSRFLKYTLAAAAGLALSLALSTSAAPAAPAAPGHAPPPAAATWDLGGGEQRLCIPAGEPWTSYFVGFIAGSWSTPLTAEVDGFPAGTETSMTTTVPPGDNGDSYIGTVWIGVRLPPLAFGEYPAELTVTDGTSTQTMRILIKAQEAWGC</sequence>